<accession>A0ACC2XBK8</accession>
<keyword evidence="2" id="KW-1185">Reference proteome</keyword>
<comment type="caution">
    <text evidence="1">The sequence shown here is derived from an EMBL/GenBank/DDBJ whole genome shotgun (WGS) entry which is preliminary data.</text>
</comment>
<proteinExistence type="predicted"/>
<gene>
    <name evidence="1" type="ORF">QFC22_002603</name>
</gene>
<reference evidence="1" key="1">
    <citation type="submission" date="2023-04" db="EMBL/GenBank/DDBJ databases">
        <title>Draft Genome sequencing of Naganishia species isolated from polar environments using Oxford Nanopore Technology.</title>
        <authorList>
            <person name="Leo P."/>
            <person name="Venkateswaran K."/>
        </authorList>
    </citation>
    <scope>NUCLEOTIDE SEQUENCE</scope>
    <source>
        <strain evidence="1">MNA-CCFEE 5425</strain>
    </source>
</reference>
<name>A0ACC2XBK8_9TREE</name>
<dbReference type="Proteomes" id="UP001243375">
    <property type="component" value="Unassembled WGS sequence"/>
</dbReference>
<organism evidence="1 2">
    <name type="scientific">Naganishia vaughanmartiniae</name>
    <dbReference type="NCBI Taxonomy" id="1424756"/>
    <lineage>
        <taxon>Eukaryota</taxon>
        <taxon>Fungi</taxon>
        <taxon>Dikarya</taxon>
        <taxon>Basidiomycota</taxon>
        <taxon>Agaricomycotina</taxon>
        <taxon>Tremellomycetes</taxon>
        <taxon>Filobasidiales</taxon>
        <taxon>Filobasidiaceae</taxon>
        <taxon>Naganishia</taxon>
    </lineage>
</organism>
<sequence>MYSSLNRLQNISSLATSVCLALLAAISITSWMTVPSVKLGDIHINKFFIAPGSGFLYRKNDYAMVRFDLDADLSPLFESWNTKQLYVSLTADYNNTKEGSSNSVVIWDKIIPRTPPTNRRSKASRNSKPSFVESYFPQSEFDMPTLNDLLARPGVPKAARLKLKNAQANHAWKGPSGAFRNVPAARFTLRYDIMPYVGFLTPGVAGQARNPAYKNTTGSALTEWDWVVPKVKKGGVGS</sequence>
<evidence type="ECO:0000313" key="1">
    <source>
        <dbReference type="EMBL" id="KAJ9120672.1"/>
    </source>
</evidence>
<protein>
    <submittedName>
        <fullName evidence="1">Uncharacterized protein</fullName>
    </submittedName>
</protein>
<dbReference type="EMBL" id="JASBWU010000006">
    <property type="protein sequence ID" value="KAJ9120672.1"/>
    <property type="molecule type" value="Genomic_DNA"/>
</dbReference>
<evidence type="ECO:0000313" key="2">
    <source>
        <dbReference type="Proteomes" id="UP001243375"/>
    </source>
</evidence>